<gene>
    <name evidence="3" type="ORF">JHL17_31205</name>
</gene>
<dbReference type="InterPro" id="IPR028098">
    <property type="entry name" value="Glyco_trans_4-like_N"/>
</dbReference>
<proteinExistence type="predicted"/>
<evidence type="ECO:0000256" key="1">
    <source>
        <dbReference type="SAM" id="MobiDB-lite"/>
    </source>
</evidence>
<sequence length="472" mass="51496">MSRRRLPLLSAGHAGAGHASRPVPRQPARPLVAARPPRVLLIAHNHPSLHPGGTEIFAHELFGGLKAAGAECLFLACTNDTHRTPRPGTGFQTLGRSADEVLLWAGHFDHFHQSQIDLHGLVPDLSNLLRAFRPDIVHVHHTLLLGVEMLFLIRRVCPDAKIVYTLHDYYPICANDGQMVTPPRDEGGARALCTAASPDACHRCFPDRPADQFLLREKHIKAMFGLVDRFLAPSRFLRDRYVAWGLDPARIEVMANSRPSVEPAPLREIAAGATRDAFAYFGNLNPFKGITVALDAVARMARQGLSPSLAVHGGSLYQAPEFRRQVADGFEAARGLATAHGPYRPQEMPALMAAADWVVMPSVWWENAPLVIQEAFQHRRPVIVSGIGGMAEAVRDGVDGLHVRPNDPADLARVMTRAMTEPGLWDRLSANSPAIRPTEEAASLHLALYGELLSPAPASHTPAALTLGNRNR</sequence>
<dbReference type="EMBL" id="JAENHM010000074">
    <property type="protein sequence ID" value="MBK1841873.1"/>
    <property type="molecule type" value="Genomic_DNA"/>
</dbReference>
<dbReference type="RefSeq" id="WP_200198554.1">
    <property type="nucleotide sequence ID" value="NZ_JAENHM010000074.1"/>
</dbReference>
<evidence type="ECO:0000313" key="3">
    <source>
        <dbReference type="EMBL" id="MBK1841873.1"/>
    </source>
</evidence>
<dbReference type="PANTHER" id="PTHR45947:SF13">
    <property type="entry name" value="TRANSFERASE"/>
    <property type="match status" value="1"/>
</dbReference>
<feature type="domain" description="Glycosyltransferase subfamily 4-like N-terminal" evidence="2">
    <location>
        <begin position="51"/>
        <end position="256"/>
    </location>
</feature>
<dbReference type="SUPFAM" id="SSF53756">
    <property type="entry name" value="UDP-Glycosyltransferase/glycogen phosphorylase"/>
    <property type="match status" value="1"/>
</dbReference>
<dbReference type="Pfam" id="PF13439">
    <property type="entry name" value="Glyco_transf_4"/>
    <property type="match status" value="1"/>
</dbReference>
<protein>
    <submittedName>
        <fullName evidence="3">Glycosyltransferase family 4 protein</fullName>
    </submittedName>
</protein>
<accession>A0ABS1FEL0</accession>
<dbReference type="PANTHER" id="PTHR45947">
    <property type="entry name" value="SULFOQUINOVOSYL TRANSFERASE SQD2"/>
    <property type="match status" value="1"/>
</dbReference>
<dbReference type="Pfam" id="PF13692">
    <property type="entry name" value="Glyco_trans_1_4"/>
    <property type="match status" value="1"/>
</dbReference>
<dbReference type="Proteomes" id="UP000652760">
    <property type="component" value="Unassembled WGS sequence"/>
</dbReference>
<organism evidence="3 4">
    <name type="scientific">Azospirillum endophyticum</name>
    <dbReference type="NCBI Taxonomy" id="2800326"/>
    <lineage>
        <taxon>Bacteria</taxon>
        <taxon>Pseudomonadati</taxon>
        <taxon>Pseudomonadota</taxon>
        <taxon>Alphaproteobacteria</taxon>
        <taxon>Rhodospirillales</taxon>
        <taxon>Azospirillaceae</taxon>
        <taxon>Azospirillum</taxon>
    </lineage>
</organism>
<reference evidence="4" key="1">
    <citation type="submission" date="2021-01" db="EMBL/GenBank/DDBJ databases">
        <title>Genome public.</title>
        <authorList>
            <person name="Liu C."/>
            <person name="Sun Q."/>
        </authorList>
    </citation>
    <scope>NUCLEOTIDE SEQUENCE [LARGE SCALE GENOMIC DNA]</scope>
    <source>
        <strain evidence="4">YIM B02556</strain>
    </source>
</reference>
<feature type="region of interest" description="Disordered" evidence="1">
    <location>
        <begin position="1"/>
        <end position="29"/>
    </location>
</feature>
<dbReference type="CDD" id="cd03823">
    <property type="entry name" value="GT4_ExpE7-like"/>
    <property type="match status" value="1"/>
</dbReference>
<feature type="compositionally biased region" description="Low complexity" evidence="1">
    <location>
        <begin position="11"/>
        <end position="29"/>
    </location>
</feature>
<comment type="caution">
    <text evidence="3">The sequence shown here is derived from an EMBL/GenBank/DDBJ whole genome shotgun (WGS) entry which is preliminary data.</text>
</comment>
<evidence type="ECO:0000313" key="4">
    <source>
        <dbReference type="Proteomes" id="UP000652760"/>
    </source>
</evidence>
<keyword evidence="4" id="KW-1185">Reference proteome</keyword>
<dbReference type="InterPro" id="IPR050194">
    <property type="entry name" value="Glycosyltransferase_grp1"/>
</dbReference>
<name>A0ABS1FEL0_9PROT</name>
<dbReference type="Gene3D" id="3.40.50.2000">
    <property type="entry name" value="Glycogen Phosphorylase B"/>
    <property type="match status" value="2"/>
</dbReference>
<evidence type="ECO:0000259" key="2">
    <source>
        <dbReference type="Pfam" id="PF13439"/>
    </source>
</evidence>